<reference evidence="1 2" key="1">
    <citation type="submission" date="2021-06" db="EMBL/GenBank/DDBJ databases">
        <authorList>
            <person name="Kallberg Y."/>
            <person name="Tangrot J."/>
            <person name="Rosling A."/>
        </authorList>
    </citation>
    <scope>NUCLEOTIDE SEQUENCE [LARGE SCALE GENOMIC DNA]</scope>
    <source>
        <strain evidence="1 2">120-4 pot B 10/14</strain>
    </source>
</reference>
<dbReference type="Proteomes" id="UP000789901">
    <property type="component" value="Unassembled WGS sequence"/>
</dbReference>
<comment type="caution">
    <text evidence="1">The sequence shown here is derived from an EMBL/GenBank/DDBJ whole genome shotgun (WGS) entry which is preliminary data.</text>
</comment>
<evidence type="ECO:0000313" key="1">
    <source>
        <dbReference type="EMBL" id="CAG8462267.1"/>
    </source>
</evidence>
<gene>
    <name evidence="1" type="ORF">GMARGA_LOCUS365</name>
</gene>
<keyword evidence="2" id="KW-1185">Reference proteome</keyword>
<organism evidence="1 2">
    <name type="scientific">Gigaspora margarita</name>
    <dbReference type="NCBI Taxonomy" id="4874"/>
    <lineage>
        <taxon>Eukaryota</taxon>
        <taxon>Fungi</taxon>
        <taxon>Fungi incertae sedis</taxon>
        <taxon>Mucoromycota</taxon>
        <taxon>Glomeromycotina</taxon>
        <taxon>Glomeromycetes</taxon>
        <taxon>Diversisporales</taxon>
        <taxon>Gigasporaceae</taxon>
        <taxon>Gigaspora</taxon>
    </lineage>
</organism>
<dbReference type="EMBL" id="CAJVQB010000060">
    <property type="protein sequence ID" value="CAG8462267.1"/>
    <property type="molecule type" value="Genomic_DNA"/>
</dbReference>
<evidence type="ECO:0000313" key="2">
    <source>
        <dbReference type="Proteomes" id="UP000789901"/>
    </source>
</evidence>
<protein>
    <submittedName>
        <fullName evidence="1">46532_t:CDS:1</fullName>
    </submittedName>
</protein>
<sequence>MSAVDNRVSKRVRNEFKRRTLHCCNILVYSGNVKNFVDNDYTVLTFANSFRQIQQTIAFSSVSLNVFTEQSDWLEKLICSFGPKKKPGAAIAALIADDLPRITKEQNDSLIEEIACEEFPMQ</sequence>
<proteinExistence type="predicted"/>
<name>A0ABM8VW84_GIGMA</name>
<accession>A0ABM8VW84</accession>